<evidence type="ECO:0000313" key="1">
    <source>
        <dbReference type="EMBL" id="EPN44187.1"/>
    </source>
</evidence>
<dbReference type="EMBL" id="AOKF01002910">
    <property type="protein sequence ID" value="EPN44187.1"/>
    <property type="molecule type" value="Genomic_DNA"/>
</dbReference>
<evidence type="ECO:0000313" key="2">
    <source>
        <dbReference type="Proteomes" id="UP000018849"/>
    </source>
</evidence>
<dbReference type="AlphaFoldDB" id="A0A656JQ59"/>
<gene>
    <name evidence="1" type="ORF">A245_33978</name>
</gene>
<dbReference type="Proteomes" id="UP000018849">
    <property type="component" value="Unassembled WGS sequence"/>
</dbReference>
<protein>
    <submittedName>
        <fullName evidence="1">Uncharacterized protein</fullName>
    </submittedName>
</protein>
<organism evidence="1 2">
    <name type="scientific">Pseudomonas syringae pv. actinidiae ICMP 19096</name>
    <dbReference type="NCBI Taxonomy" id="1194405"/>
    <lineage>
        <taxon>Bacteria</taxon>
        <taxon>Pseudomonadati</taxon>
        <taxon>Pseudomonadota</taxon>
        <taxon>Gammaproteobacteria</taxon>
        <taxon>Pseudomonadales</taxon>
        <taxon>Pseudomonadaceae</taxon>
        <taxon>Pseudomonas</taxon>
        <taxon>Pseudomonas syringae</taxon>
    </lineage>
</organism>
<feature type="non-terminal residue" evidence="1">
    <location>
        <position position="199"/>
    </location>
</feature>
<proteinExistence type="predicted"/>
<feature type="non-terminal residue" evidence="1">
    <location>
        <position position="1"/>
    </location>
</feature>
<sequence length="199" mass="21889">VNERDQQLYRQALDASVPVALTQGDKRYGGVFFSNGQVLAVEEDHNTHRLVAIDVADGLRQLLWIEWQRPHQPWTRSRLMCAAKQDDGQWGAAVCIAGDGAEESLQQPRFDAQSRLYCLTDRGGFWQPWGETQSGFAALAAAPADHASAPWQLGSCTWLPINDGYLASWSQDGSGVLGLCQADGSAEDFSVGYSRFRSL</sequence>
<accession>A0A656JQ59</accession>
<reference evidence="1 2" key="1">
    <citation type="journal article" date="2013" name="PLoS Pathog.">
        <title>Genomic analysis of the Kiwifruit pathogen Pseudomonas syringae pv. actinidiae provides insight into the origins of an emergent plant disease.</title>
        <authorList>
            <person name="McCann H.C."/>
            <person name="Rikkerink E.H."/>
            <person name="Bertels F."/>
            <person name="Fiers M."/>
            <person name="Lu A."/>
            <person name="Rees-George J."/>
            <person name="Andersen M.T."/>
            <person name="Gleave A.P."/>
            <person name="Haubold B."/>
            <person name="Wohlers M.W."/>
            <person name="Guttman D.S."/>
            <person name="Wang P.W."/>
            <person name="Straub C."/>
            <person name="Vanneste J.L."/>
            <person name="Rainey P.B."/>
            <person name="Templeton M.D."/>
        </authorList>
    </citation>
    <scope>NUCLEOTIDE SEQUENCE [LARGE SCALE GENOMIC DNA]</scope>
    <source>
        <strain evidence="1 2">ICMP 19096</strain>
    </source>
</reference>
<name>A0A656JQ59_PSESF</name>
<comment type="caution">
    <text evidence="1">The sequence shown here is derived from an EMBL/GenBank/DDBJ whole genome shotgun (WGS) entry which is preliminary data.</text>
</comment>